<accession>A0A9P8MJ17</accession>
<proteinExistence type="predicted"/>
<sequence>MEDCILRALRSTAPPLPPCPSVAPCNVQRPGRRSRSRSPLGPAPARTVLTPTRDIVADDADEPTANPPLVARDGHQRWLVAAIGVTDAALAYHAPPLPSAILFRDTHATRQSGTLAFSLQPKARGDDSFWPHLAGLKREKPSSIVHTHWRFTLRRGSPRAYSHSCLVRLGSRDFEECTPHV</sequence>
<evidence type="ECO:0000256" key="1">
    <source>
        <dbReference type="SAM" id="MobiDB-lite"/>
    </source>
</evidence>
<dbReference type="Proteomes" id="UP000764110">
    <property type="component" value="Unassembled WGS sequence"/>
</dbReference>
<evidence type="ECO:0000313" key="2">
    <source>
        <dbReference type="EMBL" id="KAH0601358.1"/>
    </source>
</evidence>
<keyword evidence="3" id="KW-1185">Reference proteome</keyword>
<dbReference type="EMBL" id="JACEFI010000001">
    <property type="protein sequence ID" value="KAH0601358.1"/>
    <property type="molecule type" value="Genomic_DNA"/>
</dbReference>
<evidence type="ECO:0000313" key="3">
    <source>
        <dbReference type="Proteomes" id="UP000764110"/>
    </source>
</evidence>
<comment type="caution">
    <text evidence="2">The sequence shown here is derived from an EMBL/GenBank/DDBJ whole genome shotgun (WGS) entry which is preliminary data.</text>
</comment>
<organism evidence="2 3">
    <name type="scientific">Metarhizium humberi</name>
    <dbReference type="NCBI Taxonomy" id="2596975"/>
    <lineage>
        <taxon>Eukaryota</taxon>
        <taxon>Fungi</taxon>
        <taxon>Dikarya</taxon>
        <taxon>Ascomycota</taxon>
        <taxon>Pezizomycotina</taxon>
        <taxon>Sordariomycetes</taxon>
        <taxon>Hypocreomycetidae</taxon>
        <taxon>Hypocreales</taxon>
        <taxon>Clavicipitaceae</taxon>
        <taxon>Metarhizium</taxon>
    </lineage>
</organism>
<gene>
    <name evidence="2" type="ORF">MHUMG1_00232</name>
</gene>
<feature type="compositionally biased region" description="Low complexity" evidence="1">
    <location>
        <begin position="37"/>
        <end position="46"/>
    </location>
</feature>
<dbReference type="AlphaFoldDB" id="A0A9P8MJ17"/>
<reference evidence="2 3" key="1">
    <citation type="submission" date="2020-07" db="EMBL/GenBank/DDBJ databases">
        <title>Metarhizium humberi genome.</title>
        <authorList>
            <person name="Lysoe E."/>
        </authorList>
    </citation>
    <scope>NUCLEOTIDE SEQUENCE [LARGE SCALE GENOMIC DNA]</scope>
    <source>
        <strain evidence="2 3">ESALQ1638</strain>
    </source>
</reference>
<protein>
    <submittedName>
        <fullName evidence="2">Uncharacterized protein</fullName>
    </submittedName>
</protein>
<name>A0A9P8MJ17_9HYPO</name>
<feature type="region of interest" description="Disordered" evidence="1">
    <location>
        <begin position="20"/>
        <end position="47"/>
    </location>
</feature>